<keyword evidence="4" id="KW-0479">Metal-binding</keyword>
<dbReference type="Gene3D" id="1.10.600.10">
    <property type="entry name" value="Farnesyl Diphosphate Synthase"/>
    <property type="match status" value="1"/>
</dbReference>
<dbReference type="EMBL" id="CP116967">
    <property type="protein sequence ID" value="WNM58217.1"/>
    <property type="molecule type" value="Genomic_DNA"/>
</dbReference>
<evidence type="ECO:0000256" key="6">
    <source>
        <dbReference type="RuleBase" id="RU004466"/>
    </source>
</evidence>
<evidence type="ECO:0000313" key="8">
    <source>
        <dbReference type="Proteomes" id="UP001302719"/>
    </source>
</evidence>
<dbReference type="AlphaFoldDB" id="A0AA96GBC1"/>
<reference evidence="7 8" key="1">
    <citation type="submission" date="2023-01" db="EMBL/GenBank/DDBJ databases">
        <title>Cultivation and genomic characterization of new, ubiquitous marine nitrite-oxidizing bacteria from the Nitrospirales.</title>
        <authorList>
            <person name="Mueller A.J."/>
            <person name="Daebeler A."/>
            <person name="Herbold C.W."/>
            <person name="Kirkegaard R.H."/>
            <person name="Daims H."/>
        </authorList>
    </citation>
    <scope>NUCLEOTIDE SEQUENCE [LARGE SCALE GENOMIC DNA]</scope>
    <source>
        <strain evidence="7 8">VA</strain>
    </source>
</reference>
<evidence type="ECO:0000256" key="5">
    <source>
        <dbReference type="ARBA" id="ARBA00022842"/>
    </source>
</evidence>
<comment type="similarity">
    <text evidence="2 6">Belongs to the FPP/GGPP synthase family.</text>
</comment>
<organism evidence="7 8">
    <name type="scientific">Candidatus Nitrospira allomarina</name>
    <dbReference type="NCBI Taxonomy" id="3020900"/>
    <lineage>
        <taxon>Bacteria</taxon>
        <taxon>Pseudomonadati</taxon>
        <taxon>Nitrospirota</taxon>
        <taxon>Nitrospiria</taxon>
        <taxon>Nitrospirales</taxon>
        <taxon>Nitrospiraceae</taxon>
        <taxon>Nitrospira</taxon>
    </lineage>
</organism>
<dbReference type="SFLD" id="SFLDS00005">
    <property type="entry name" value="Isoprenoid_Synthase_Type_I"/>
    <property type="match status" value="1"/>
</dbReference>
<dbReference type="InterPro" id="IPR033749">
    <property type="entry name" value="Polyprenyl_synt_CS"/>
</dbReference>
<evidence type="ECO:0000256" key="1">
    <source>
        <dbReference type="ARBA" id="ARBA00001946"/>
    </source>
</evidence>
<sequence>MHQEPALRDLESMEDVWEAFRPDLIEVESQITTHLESHAPLINTVAGHIFASGGKRIRPLLLILCARLCGFLQKDFLLLGSLVEFIHTATLLHDDVLDEADLRRGQPTARKIWGNQASILVGDYLYSQAMALIATFHNHGINEALADACRKMAEGEVLQLCANSQPHLSEAAYLKIVEYKTAALVAASCKVGAIVGGASIEEQAALYRFGYHLGMAFQLADDRLDYSADRAKLGKALGQDIRQGMITIPLLHLLQTCSPQDNQWITEKILAHAIEDEDVTKIIQLMQKQGSLSYSTARAREYVEAAALDLEPFPACMAKRSLSITACYMVNRDQ</sequence>
<evidence type="ECO:0000256" key="2">
    <source>
        <dbReference type="ARBA" id="ARBA00006706"/>
    </source>
</evidence>
<dbReference type="InterPro" id="IPR000092">
    <property type="entry name" value="Polyprenyl_synt"/>
</dbReference>
<dbReference type="GO" id="GO:0046872">
    <property type="term" value="F:metal ion binding"/>
    <property type="evidence" value="ECO:0007669"/>
    <property type="project" value="UniProtKB-KW"/>
</dbReference>
<evidence type="ECO:0000256" key="4">
    <source>
        <dbReference type="ARBA" id="ARBA00022723"/>
    </source>
</evidence>
<dbReference type="CDD" id="cd00685">
    <property type="entry name" value="Trans_IPPS_HT"/>
    <property type="match status" value="1"/>
</dbReference>
<keyword evidence="5" id="KW-0460">Magnesium</keyword>
<dbReference type="Pfam" id="PF00348">
    <property type="entry name" value="polyprenyl_synt"/>
    <property type="match status" value="1"/>
</dbReference>
<dbReference type="PROSITE" id="PS00723">
    <property type="entry name" value="POLYPRENYL_SYNTHASE_1"/>
    <property type="match status" value="1"/>
</dbReference>
<dbReference type="KEGG" id="nall:PP769_00220"/>
<gene>
    <name evidence="7" type="ORF">PP769_00220</name>
</gene>
<keyword evidence="3 6" id="KW-0808">Transferase</keyword>
<dbReference type="InterPro" id="IPR008949">
    <property type="entry name" value="Isoprenoid_synthase_dom_sf"/>
</dbReference>
<proteinExistence type="inferred from homology"/>
<dbReference type="SUPFAM" id="SSF48576">
    <property type="entry name" value="Terpenoid synthases"/>
    <property type="match status" value="1"/>
</dbReference>
<dbReference type="RefSeq" id="WP_312643727.1">
    <property type="nucleotide sequence ID" value="NZ_CP116967.1"/>
</dbReference>
<keyword evidence="8" id="KW-1185">Reference proteome</keyword>
<dbReference type="GO" id="GO:0004659">
    <property type="term" value="F:prenyltransferase activity"/>
    <property type="evidence" value="ECO:0007669"/>
    <property type="project" value="InterPro"/>
</dbReference>
<dbReference type="Proteomes" id="UP001302719">
    <property type="component" value="Chromosome"/>
</dbReference>
<protein>
    <submittedName>
        <fullName evidence="7">Polyprenyl synthetase family protein</fullName>
    </submittedName>
</protein>
<dbReference type="PANTHER" id="PTHR12001">
    <property type="entry name" value="GERANYLGERANYL PYROPHOSPHATE SYNTHASE"/>
    <property type="match status" value="1"/>
</dbReference>
<evidence type="ECO:0000256" key="3">
    <source>
        <dbReference type="ARBA" id="ARBA00022679"/>
    </source>
</evidence>
<dbReference type="PANTHER" id="PTHR12001:SF69">
    <property type="entry name" value="ALL TRANS-POLYPRENYL-DIPHOSPHATE SYNTHASE PDSS1"/>
    <property type="match status" value="1"/>
</dbReference>
<accession>A0AA96GBC1</accession>
<name>A0AA96GBC1_9BACT</name>
<dbReference type="GO" id="GO:0008299">
    <property type="term" value="P:isoprenoid biosynthetic process"/>
    <property type="evidence" value="ECO:0007669"/>
    <property type="project" value="InterPro"/>
</dbReference>
<evidence type="ECO:0000313" key="7">
    <source>
        <dbReference type="EMBL" id="WNM58217.1"/>
    </source>
</evidence>
<comment type="cofactor">
    <cofactor evidence="1">
        <name>Mg(2+)</name>
        <dbReference type="ChEBI" id="CHEBI:18420"/>
    </cofactor>
</comment>